<dbReference type="AlphaFoldDB" id="A0A381V7R6"/>
<proteinExistence type="predicted"/>
<organism evidence="2">
    <name type="scientific">marine metagenome</name>
    <dbReference type="NCBI Taxonomy" id="408172"/>
    <lineage>
        <taxon>unclassified sequences</taxon>
        <taxon>metagenomes</taxon>
        <taxon>ecological metagenomes</taxon>
    </lineage>
</organism>
<evidence type="ECO:0000256" key="1">
    <source>
        <dbReference type="SAM" id="MobiDB-lite"/>
    </source>
</evidence>
<reference evidence="2" key="1">
    <citation type="submission" date="2018-05" db="EMBL/GenBank/DDBJ databases">
        <authorList>
            <person name="Lanie J.A."/>
            <person name="Ng W.-L."/>
            <person name="Kazmierczak K.M."/>
            <person name="Andrzejewski T.M."/>
            <person name="Davidsen T.M."/>
            <person name="Wayne K.J."/>
            <person name="Tettelin H."/>
            <person name="Glass J.I."/>
            <person name="Rusch D."/>
            <person name="Podicherti R."/>
            <person name="Tsui H.-C.T."/>
            <person name="Winkler M.E."/>
        </authorList>
    </citation>
    <scope>NUCLEOTIDE SEQUENCE</scope>
</reference>
<sequence>MAQAGFISGGTPRGQAVHPEAWEPVSGSLWGTIGGYQFDAASCQPAKQRITPLGSSNRDGSRPATSVSGALS</sequence>
<gene>
    <name evidence="2" type="ORF">METZ01_LOCUS89280</name>
</gene>
<protein>
    <submittedName>
        <fullName evidence="2">Uncharacterized protein</fullName>
    </submittedName>
</protein>
<feature type="compositionally biased region" description="Polar residues" evidence="1">
    <location>
        <begin position="53"/>
        <end position="72"/>
    </location>
</feature>
<accession>A0A381V7R6</accession>
<dbReference type="EMBL" id="UINC01008082">
    <property type="protein sequence ID" value="SVA36426.1"/>
    <property type="molecule type" value="Genomic_DNA"/>
</dbReference>
<feature type="region of interest" description="Disordered" evidence="1">
    <location>
        <begin position="47"/>
        <end position="72"/>
    </location>
</feature>
<evidence type="ECO:0000313" key="2">
    <source>
        <dbReference type="EMBL" id="SVA36426.1"/>
    </source>
</evidence>
<name>A0A381V7R6_9ZZZZ</name>